<keyword evidence="6 9" id="KW-0378">Hydrolase</keyword>
<gene>
    <name evidence="9" type="primary">lspA</name>
    <name evidence="12" type="ORF">MTY_1930</name>
</gene>
<evidence type="ECO:0000313" key="12">
    <source>
        <dbReference type="EMBL" id="GAF26590.1"/>
    </source>
</evidence>
<dbReference type="PANTHER" id="PTHR33695:SF1">
    <property type="entry name" value="LIPOPROTEIN SIGNAL PEPTIDASE"/>
    <property type="match status" value="1"/>
</dbReference>
<dbReference type="AlphaFoldDB" id="A0A0S6UG86"/>
<dbReference type="PROSITE" id="PS00855">
    <property type="entry name" value="SPASE_II"/>
    <property type="match status" value="1"/>
</dbReference>
<dbReference type="UniPathway" id="UPA00665"/>
<keyword evidence="12" id="KW-0449">Lipoprotein</keyword>
<evidence type="ECO:0000256" key="7">
    <source>
        <dbReference type="ARBA" id="ARBA00022989"/>
    </source>
</evidence>
<dbReference type="EC" id="3.4.23.36" evidence="9"/>
<keyword evidence="4 9" id="KW-0812">Transmembrane</keyword>
<dbReference type="GeneID" id="45616901"/>
<evidence type="ECO:0000256" key="11">
    <source>
        <dbReference type="RuleBase" id="RU004181"/>
    </source>
</evidence>
<comment type="similarity">
    <text evidence="1 9 11">Belongs to the peptidase A8 family.</text>
</comment>
<feature type="active site" evidence="9">
    <location>
        <position position="111"/>
    </location>
</feature>
<dbReference type="PRINTS" id="PR00781">
    <property type="entry name" value="LIPOSIGPTASE"/>
</dbReference>
<evidence type="ECO:0000256" key="8">
    <source>
        <dbReference type="ARBA" id="ARBA00023136"/>
    </source>
</evidence>
<dbReference type="HAMAP" id="MF_00161">
    <property type="entry name" value="LspA"/>
    <property type="match status" value="1"/>
</dbReference>
<comment type="caution">
    <text evidence="9">Lacks conserved residue(s) required for the propagation of feature annotation.</text>
</comment>
<evidence type="ECO:0000256" key="2">
    <source>
        <dbReference type="ARBA" id="ARBA00022475"/>
    </source>
</evidence>
<dbReference type="NCBIfam" id="TIGR00077">
    <property type="entry name" value="lspA"/>
    <property type="match status" value="1"/>
</dbReference>
<dbReference type="GO" id="GO:0004190">
    <property type="term" value="F:aspartic-type endopeptidase activity"/>
    <property type="evidence" value="ECO:0007669"/>
    <property type="project" value="UniProtKB-UniRule"/>
</dbReference>
<keyword evidence="7 9" id="KW-1133">Transmembrane helix</keyword>
<keyword evidence="8 9" id="KW-0472">Membrane</keyword>
<evidence type="ECO:0000256" key="6">
    <source>
        <dbReference type="ARBA" id="ARBA00022801"/>
    </source>
</evidence>
<accession>A0A0S6UG86</accession>
<evidence type="ECO:0000256" key="3">
    <source>
        <dbReference type="ARBA" id="ARBA00022670"/>
    </source>
</evidence>
<dbReference type="GO" id="GO:0006508">
    <property type="term" value="P:proteolysis"/>
    <property type="evidence" value="ECO:0007669"/>
    <property type="project" value="UniProtKB-KW"/>
</dbReference>
<feature type="transmembrane region" description="Helical" evidence="9">
    <location>
        <begin position="84"/>
        <end position="101"/>
    </location>
</feature>
<dbReference type="PANTHER" id="PTHR33695">
    <property type="entry name" value="LIPOPROTEIN SIGNAL PEPTIDASE"/>
    <property type="match status" value="1"/>
</dbReference>
<evidence type="ECO:0000256" key="10">
    <source>
        <dbReference type="RuleBase" id="RU000594"/>
    </source>
</evidence>
<reference evidence="12" key="1">
    <citation type="journal article" date="2014" name="Gene">
        <title>Genome-guided analysis of transformation efficiency and carbon dioxide assimilation by Moorella thermoacetica Y72.</title>
        <authorList>
            <person name="Tsukahara K."/>
            <person name="Kita A."/>
            <person name="Nakashimada Y."/>
            <person name="Hoshino T."/>
            <person name="Murakami K."/>
        </authorList>
    </citation>
    <scope>NUCLEOTIDE SEQUENCE [LARGE SCALE GENOMIC DNA]</scope>
    <source>
        <strain evidence="12">Y72</strain>
    </source>
</reference>
<sequence>MPFLLLALLVLAIDQLSKYMIRTNFQPNESLPVIGSFFHLTYVHNPGAAFGLLANKTQVFVGVTVLVAIIILAAYRYLPPDRPLLRLSLALMLGGALGNLIDRLRFGYVVDFLDLRIWPVFNLADMAIVFGVIILCWQLLLPAGEQGREP</sequence>
<comment type="function">
    <text evidence="9 10">This protein specifically catalyzes the removal of signal peptides from prolipoproteins.</text>
</comment>
<feature type="active site" evidence="9">
    <location>
        <position position="125"/>
    </location>
</feature>
<dbReference type="RefSeq" id="WP_011392387.1">
    <property type="nucleotide sequence ID" value="NZ_DF238840.1"/>
</dbReference>
<dbReference type="Pfam" id="PF01252">
    <property type="entry name" value="Peptidase_A8"/>
    <property type="match status" value="1"/>
</dbReference>
<evidence type="ECO:0000256" key="1">
    <source>
        <dbReference type="ARBA" id="ARBA00006139"/>
    </source>
</evidence>
<evidence type="ECO:0000256" key="5">
    <source>
        <dbReference type="ARBA" id="ARBA00022750"/>
    </source>
</evidence>
<organism evidence="12">
    <name type="scientific">Moorella thermoacetica Y72</name>
    <dbReference type="NCBI Taxonomy" id="1325331"/>
    <lineage>
        <taxon>Bacteria</taxon>
        <taxon>Bacillati</taxon>
        <taxon>Bacillota</taxon>
        <taxon>Clostridia</taxon>
        <taxon>Neomoorellales</taxon>
        <taxon>Neomoorellaceae</taxon>
        <taxon>Neomoorella</taxon>
    </lineage>
</organism>
<dbReference type="InterPro" id="IPR001872">
    <property type="entry name" value="Peptidase_A8"/>
</dbReference>
<feature type="transmembrane region" description="Helical" evidence="9">
    <location>
        <begin position="121"/>
        <end position="141"/>
    </location>
</feature>
<dbReference type="EMBL" id="DF238840">
    <property type="protein sequence ID" value="GAF26590.1"/>
    <property type="molecule type" value="Genomic_DNA"/>
</dbReference>
<comment type="catalytic activity">
    <reaction evidence="9 10">
        <text>Release of signal peptides from bacterial membrane prolipoproteins. Hydrolyzes -Xaa-Yaa-Zaa-|-(S,diacylglyceryl)Cys-, in which Xaa is hydrophobic (preferably Leu), and Yaa (Ala or Ser) and Zaa (Gly or Ala) have small, neutral side chains.</text>
        <dbReference type="EC" id="3.4.23.36"/>
    </reaction>
</comment>
<dbReference type="SMR" id="A0A0S6UG86"/>
<proteinExistence type="inferred from homology"/>
<keyword evidence="3 9" id="KW-0645">Protease</keyword>
<evidence type="ECO:0000256" key="4">
    <source>
        <dbReference type="ARBA" id="ARBA00022692"/>
    </source>
</evidence>
<name>A0A0S6UG86_NEOTH</name>
<protein>
    <recommendedName>
        <fullName evidence="9">Lipoprotein signal peptidase</fullName>
        <ecNumber evidence="9">3.4.23.36</ecNumber>
    </recommendedName>
    <alternativeName>
        <fullName evidence="9">Prolipoprotein signal peptidase</fullName>
    </alternativeName>
    <alternativeName>
        <fullName evidence="9">Signal peptidase II</fullName>
        <shortName evidence="9">SPase II</shortName>
    </alternativeName>
</protein>
<evidence type="ECO:0000256" key="9">
    <source>
        <dbReference type="HAMAP-Rule" id="MF_00161"/>
    </source>
</evidence>
<comment type="pathway">
    <text evidence="9">Protein modification; lipoprotein biosynthesis (signal peptide cleavage).</text>
</comment>
<keyword evidence="2 9" id="KW-1003">Cell membrane</keyword>
<dbReference type="GO" id="GO:0005886">
    <property type="term" value="C:plasma membrane"/>
    <property type="evidence" value="ECO:0007669"/>
    <property type="project" value="UniProtKB-SubCell"/>
</dbReference>
<comment type="subcellular location">
    <subcellularLocation>
        <location evidence="9">Cell membrane</location>
        <topology evidence="9">Multi-pass membrane protein</topology>
    </subcellularLocation>
</comment>
<dbReference type="Proteomes" id="UP000063718">
    <property type="component" value="Unassembled WGS sequence"/>
</dbReference>
<feature type="transmembrane region" description="Helical" evidence="9">
    <location>
        <begin position="59"/>
        <end position="77"/>
    </location>
</feature>
<keyword evidence="5 9" id="KW-0064">Aspartyl protease</keyword>